<dbReference type="PANTHER" id="PTHR11205">
    <property type="entry name" value="RIBOSOMAL PROTEIN S7"/>
    <property type="match status" value="1"/>
</dbReference>
<dbReference type="GO" id="GO:0030490">
    <property type="term" value="P:maturation of SSU-rRNA"/>
    <property type="evidence" value="ECO:0007669"/>
    <property type="project" value="EnsemblFungi"/>
</dbReference>
<dbReference type="InterPro" id="IPR005716">
    <property type="entry name" value="Ribosomal_uS7_euk/arc"/>
</dbReference>
<keyword evidence="6" id="KW-1185">Reference proteome</keyword>
<dbReference type="InterPro" id="IPR023798">
    <property type="entry name" value="Ribosomal_uS7_dom"/>
</dbReference>
<dbReference type="EMBL" id="LTDL01000021">
    <property type="protein sequence ID" value="OAG31183.1"/>
    <property type="molecule type" value="Genomic_DNA"/>
</dbReference>
<comment type="caution">
    <text evidence="5">The sequence shown here is derived from an EMBL/GenBank/DDBJ whole genome shotgun (WGS) entry which is preliminary data.</text>
</comment>
<dbReference type="GO" id="GO:0022627">
    <property type="term" value="C:cytosolic small ribosomal subunit"/>
    <property type="evidence" value="ECO:0007669"/>
    <property type="project" value="EnsemblFungi"/>
</dbReference>
<evidence type="ECO:0000313" key="6">
    <source>
        <dbReference type="Proteomes" id="UP000185944"/>
    </source>
</evidence>
<dbReference type="VEuPathDB" id="MicrosporidiaDB:NEDG_01596"/>
<comment type="similarity">
    <text evidence="1">Belongs to the universal ribosomal protein uS7 family.</text>
</comment>
<name>A0A177EGT6_9MICR</name>
<dbReference type="STRING" id="1805483.A0A177EGT6"/>
<dbReference type="PIRSF" id="PIRSF002122">
    <property type="entry name" value="RPS7p_RPS7a_RPS5e_RPS7o"/>
    <property type="match status" value="1"/>
</dbReference>
<evidence type="ECO:0000259" key="4">
    <source>
        <dbReference type="Pfam" id="PF00177"/>
    </source>
</evidence>
<dbReference type="OrthoDB" id="10264639at2759"/>
<feature type="domain" description="Small ribosomal subunit protein uS7" evidence="4">
    <location>
        <begin position="35"/>
        <end position="196"/>
    </location>
</feature>
<evidence type="ECO:0000256" key="1">
    <source>
        <dbReference type="ARBA" id="ARBA00007151"/>
    </source>
</evidence>
<dbReference type="GeneID" id="93647946"/>
<accession>A0A177EGT6</accession>
<dbReference type="NCBIfam" id="TIGR01028">
    <property type="entry name" value="uS7_euk_arch"/>
    <property type="match status" value="1"/>
</dbReference>
<dbReference type="SUPFAM" id="SSF47973">
    <property type="entry name" value="Ribosomal protein S7"/>
    <property type="match status" value="1"/>
</dbReference>
<evidence type="ECO:0000256" key="2">
    <source>
        <dbReference type="ARBA" id="ARBA00022980"/>
    </source>
</evidence>
<dbReference type="Proteomes" id="UP000185944">
    <property type="component" value="Unassembled WGS sequence"/>
</dbReference>
<dbReference type="InterPro" id="IPR000235">
    <property type="entry name" value="Ribosomal_uS7"/>
</dbReference>
<dbReference type="GO" id="GO:0000054">
    <property type="term" value="P:ribosomal subunit export from nucleus"/>
    <property type="evidence" value="ECO:0007669"/>
    <property type="project" value="EnsemblFungi"/>
</dbReference>
<dbReference type="CDD" id="cd14867">
    <property type="entry name" value="uS7_Eukaryote"/>
    <property type="match status" value="1"/>
</dbReference>
<organism evidence="5 6">
    <name type="scientific">Nematocida displodere</name>
    <dbReference type="NCBI Taxonomy" id="1805483"/>
    <lineage>
        <taxon>Eukaryota</taxon>
        <taxon>Fungi</taxon>
        <taxon>Fungi incertae sedis</taxon>
        <taxon>Microsporidia</taxon>
        <taxon>Nematocida</taxon>
    </lineage>
</organism>
<dbReference type="GO" id="GO:0006412">
    <property type="term" value="P:translation"/>
    <property type="evidence" value="ECO:0007669"/>
    <property type="project" value="InterPro"/>
</dbReference>
<evidence type="ECO:0000256" key="3">
    <source>
        <dbReference type="ARBA" id="ARBA00023274"/>
    </source>
</evidence>
<protein>
    <submittedName>
        <fullName evidence="5">Small subunit ribosomal protein S5e</fullName>
    </submittedName>
</protein>
<dbReference type="Pfam" id="PF00177">
    <property type="entry name" value="Ribosomal_S7"/>
    <property type="match status" value="1"/>
</dbReference>
<proteinExistence type="inferred from homology"/>
<gene>
    <name evidence="5" type="ORF">NEDG_01596</name>
</gene>
<keyword evidence="2 5" id="KW-0689">Ribosomal protein</keyword>
<keyword evidence="3" id="KW-0687">Ribonucleoprotein</keyword>
<reference evidence="5 6" key="1">
    <citation type="submission" date="2016-02" db="EMBL/GenBank/DDBJ databases">
        <title>Discovery of a natural microsporidian pathogen with a broad tissue tropism in Caenorhabditis elegans.</title>
        <authorList>
            <person name="Luallen R.J."/>
            <person name="Reinke A.W."/>
            <person name="Tong L."/>
            <person name="Botts M.R."/>
            <person name="Felix M.-A."/>
            <person name="Troemel E.R."/>
        </authorList>
    </citation>
    <scope>NUCLEOTIDE SEQUENCE [LARGE SCALE GENOMIC DNA]</scope>
    <source>
        <strain evidence="5 6">JUm2807</strain>
    </source>
</reference>
<dbReference type="InterPro" id="IPR036823">
    <property type="entry name" value="Ribosomal_uS7_dom_sf"/>
</dbReference>
<dbReference type="RefSeq" id="XP_067544904.1">
    <property type="nucleotide sequence ID" value="XM_067689014.1"/>
</dbReference>
<sequence length="196" mass="21726">MEQINSRESTIKLFGRFSYDDIEVNDLSLKPYINVHTRISVPHTGCNYSKKAFEKAGMPITMRLAHGLMRHGRNTGKALLVLKAIKDSFIIMEKLTKKNPLQVLVDACINGGPRENTARVGKGGSAKRSSVDVSPLRRLNLSISTLTTGMRKSAFKNAKTLPETIAEELIAASRSNPNSFAIKKRDEIERVAKSSR</sequence>
<dbReference type="AlphaFoldDB" id="A0A177EGT6"/>
<dbReference type="GO" id="GO:0003735">
    <property type="term" value="F:structural constituent of ribosome"/>
    <property type="evidence" value="ECO:0007669"/>
    <property type="project" value="EnsemblFungi"/>
</dbReference>
<evidence type="ECO:0000313" key="5">
    <source>
        <dbReference type="EMBL" id="OAG31183.1"/>
    </source>
</evidence>
<dbReference type="Gene3D" id="1.10.455.10">
    <property type="entry name" value="Ribosomal protein S7 domain"/>
    <property type="match status" value="1"/>
</dbReference>